<evidence type="ECO:0008006" key="6">
    <source>
        <dbReference type="Google" id="ProtNLM"/>
    </source>
</evidence>
<name>A0AAV2QQQ4_MEGNR</name>
<evidence type="ECO:0000313" key="4">
    <source>
        <dbReference type="EMBL" id="CAL4094563.1"/>
    </source>
</evidence>
<feature type="transmembrane region" description="Helical" evidence="3">
    <location>
        <begin position="327"/>
        <end position="345"/>
    </location>
</feature>
<dbReference type="Pfam" id="PF13347">
    <property type="entry name" value="MFS_2"/>
    <property type="match status" value="1"/>
</dbReference>
<dbReference type="InterPro" id="IPR039672">
    <property type="entry name" value="MFS_2"/>
</dbReference>
<dbReference type="Gene3D" id="1.20.1250.20">
    <property type="entry name" value="MFS general substrate transporter like domains"/>
    <property type="match status" value="2"/>
</dbReference>
<sequence length="503" mass="56220">MEISRRVKFGYGVGHIFNDLCACLWFTYLLVYLQYVLQLEKATAGLLLLLGQVADAVATPFVGIQSDKGCRRGCWWTYGKRKTWHLIGTILVLGSFPMVFIICYTCTQDLNHYAVLLAVMIVIFQFGWASTQVSHLSLIPDLTTDENERDELNIIRYFFDVSSDVLVYLVTWMVFTQEGEGFNSQIDPTDARKFTIVTVVVVVVGSMTSTLFHVLTPEKKTWETPPGTPTNDDDQPSYPLHRQHSSAAVHMSWKDWLTEPQFYQIAVLYTCSRLVGNLANIFMPIYLQESIQAEETLIALVPLVMSLSGVVASVLLKYLRKGVGKKLSMGIAIFLGMAAAMWSSMSDQEEWSVYCIAILWGLSGSLMIVLSLAFTSDLIGLCTSSSAFVYGCMSFWDKLINGIIVFIIQKITIYECRDIDGREEDMDCSFYYRMVMSIGMMFPLIVALIGLSIVASSKLGQTRQLRKAPKAEDSSMGSQSTSDSSEILLLTGGQNYGYSSITK</sequence>
<evidence type="ECO:0000256" key="3">
    <source>
        <dbReference type="SAM" id="Phobius"/>
    </source>
</evidence>
<dbReference type="EMBL" id="CAXKWB010009385">
    <property type="protein sequence ID" value="CAL4094563.1"/>
    <property type="molecule type" value="Genomic_DNA"/>
</dbReference>
<dbReference type="CDD" id="cd17491">
    <property type="entry name" value="MFS_MFSD12"/>
    <property type="match status" value="1"/>
</dbReference>
<gene>
    <name evidence="4" type="ORF">MNOR_LOCUS15173</name>
</gene>
<accession>A0AAV2QQQ4</accession>
<dbReference type="PANTHER" id="PTHR11328:SF28">
    <property type="entry name" value="MAJOR FACILITATOR SUPERFAMILY DOMAIN-CONTAINING PROTEIN 12"/>
    <property type="match status" value="1"/>
</dbReference>
<keyword evidence="5" id="KW-1185">Reference proteome</keyword>
<feature type="transmembrane region" description="Helical" evidence="3">
    <location>
        <begin position="12"/>
        <end position="33"/>
    </location>
</feature>
<dbReference type="Proteomes" id="UP001497623">
    <property type="component" value="Unassembled WGS sequence"/>
</dbReference>
<comment type="similarity">
    <text evidence="1">Belongs to the major facilitator superfamily.</text>
</comment>
<protein>
    <recommendedName>
        <fullName evidence="6">Major facilitator superfamily domain-containing protein 12-like</fullName>
    </recommendedName>
</protein>
<proteinExistence type="inferred from homology"/>
<dbReference type="AlphaFoldDB" id="A0AAV2QQQ4"/>
<feature type="non-terminal residue" evidence="4">
    <location>
        <position position="503"/>
    </location>
</feature>
<dbReference type="GO" id="GO:0005886">
    <property type="term" value="C:plasma membrane"/>
    <property type="evidence" value="ECO:0007669"/>
    <property type="project" value="TreeGrafter"/>
</dbReference>
<feature type="transmembrane region" description="Helical" evidence="3">
    <location>
        <begin position="45"/>
        <end position="64"/>
    </location>
</feature>
<feature type="compositionally biased region" description="Low complexity" evidence="2">
    <location>
        <begin position="474"/>
        <end position="485"/>
    </location>
</feature>
<feature type="transmembrane region" description="Helical" evidence="3">
    <location>
        <begin position="154"/>
        <end position="175"/>
    </location>
</feature>
<organism evidence="4 5">
    <name type="scientific">Meganyctiphanes norvegica</name>
    <name type="common">Northern krill</name>
    <name type="synonym">Thysanopoda norvegica</name>
    <dbReference type="NCBI Taxonomy" id="48144"/>
    <lineage>
        <taxon>Eukaryota</taxon>
        <taxon>Metazoa</taxon>
        <taxon>Ecdysozoa</taxon>
        <taxon>Arthropoda</taxon>
        <taxon>Crustacea</taxon>
        <taxon>Multicrustacea</taxon>
        <taxon>Malacostraca</taxon>
        <taxon>Eumalacostraca</taxon>
        <taxon>Eucarida</taxon>
        <taxon>Euphausiacea</taxon>
        <taxon>Euphausiidae</taxon>
        <taxon>Meganyctiphanes</taxon>
    </lineage>
</organism>
<evidence type="ECO:0000256" key="2">
    <source>
        <dbReference type="SAM" id="MobiDB-lite"/>
    </source>
</evidence>
<feature type="region of interest" description="Disordered" evidence="2">
    <location>
        <begin position="466"/>
        <end position="488"/>
    </location>
</feature>
<dbReference type="GO" id="GO:0015293">
    <property type="term" value="F:symporter activity"/>
    <property type="evidence" value="ECO:0007669"/>
    <property type="project" value="InterPro"/>
</dbReference>
<dbReference type="PANTHER" id="PTHR11328">
    <property type="entry name" value="MAJOR FACILITATOR SUPERFAMILY DOMAIN-CONTAINING PROTEIN"/>
    <property type="match status" value="1"/>
</dbReference>
<feature type="transmembrane region" description="Helical" evidence="3">
    <location>
        <begin position="431"/>
        <end position="456"/>
    </location>
</feature>
<keyword evidence="3" id="KW-0812">Transmembrane</keyword>
<dbReference type="SUPFAM" id="SSF103473">
    <property type="entry name" value="MFS general substrate transporter"/>
    <property type="match status" value="1"/>
</dbReference>
<dbReference type="FunFam" id="1.20.1250.20:FF:000431">
    <property type="entry name" value="Predicted protein"/>
    <property type="match status" value="1"/>
</dbReference>
<feature type="transmembrane region" description="Helical" evidence="3">
    <location>
        <begin position="196"/>
        <end position="215"/>
    </location>
</feature>
<feature type="transmembrane region" description="Helical" evidence="3">
    <location>
        <begin position="113"/>
        <end position="134"/>
    </location>
</feature>
<feature type="transmembrane region" description="Helical" evidence="3">
    <location>
        <begin position="351"/>
        <end position="375"/>
    </location>
</feature>
<dbReference type="GO" id="GO:0008643">
    <property type="term" value="P:carbohydrate transport"/>
    <property type="evidence" value="ECO:0007669"/>
    <property type="project" value="InterPro"/>
</dbReference>
<feature type="transmembrane region" description="Helical" evidence="3">
    <location>
        <begin position="296"/>
        <end position="315"/>
    </location>
</feature>
<reference evidence="4 5" key="1">
    <citation type="submission" date="2024-05" db="EMBL/GenBank/DDBJ databases">
        <authorList>
            <person name="Wallberg A."/>
        </authorList>
    </citation>
    <scope>NUCLEOTIDE SEQUENCE [LARGE SCALE GENOMIC DNA]</scope>
</reference>
<evidence type="ECO:0000313" key="5">
    <source>
        <dbReference type="Proteomes" id="UP001497623"/>
    </source>
</evidence>
<feature type="transmembrane region" description="Helical" evidence="3">
    <location>
        <begin position="84"/>
        <end position="106"/>
    </location>
</feature>
<feature type="transmembrane region" description="Helical" evidence="3">
    <location>
        <begin position="387"/>
        <end position="411"/>
    </location>
</feature>
<evidence type="ECO:0000256" key="1">
    <source>
        <dbReference type="ARBA" id="ARBA00008335"/>
    </source>
</evidence>
<comment type="caution">
    <text evidence="4">The sequence shown here is derived from an EMBL/GenBank/DDBJ whole genome shotgun (WGS) entry which is preliminary data.</text>
</comment>
<keyword evidence="3" id="KW-0472">Membrane</keyword>
<dbReference type="InterPro" id="IPR036259">
    <property type="entry name" value="MFS_trans_sf"/>
</dbReference>
<keyword evidence="3" id="KW-1133">Transmembrane helix</keyword>